<proteinExistence type="predicted"/>
<evidence type="ECO:0008006" key="3">
    <source>
        <dbReference type="Google" id="ProtNLM"/>
    </source>
</evidence>
<sequence>MSDLSKEQFLTKMKEFIRTGRRHFVARTRNGVSYLQHLADLGLTDVEEAWECVLDLEPTHYHSGPSLDYGDIASGLVIWVFKNEINGIMAYIKLKDETERRGCVCLSFHEDEP</sequence>
<dbReference type="Gene3D" id="3.30.2310.40">
    <property type="match status" value="1"/>
</dbReference>
<protein>
    <recommendedName>
        <fullName evidence="3">Type II toxin-antitoxin system MqsR family toxin</fullName>
    </recommendedName>
</protein>
<name>A0ABT4FXC4_PANTH</name>
<evidence type="ECO:0000313" key="2">
    <source>
        <dbReference type="Proteomes" id="UP001209276"/>
    </source>
</evidence>
<reference evidence="1 2" key="1">
    <citation type="submission" date="2022-05" db="EMBL/GenBank/DDBJ databases">
        <title>Genome Sequencing of Bee-Associated Microbes.</title>
        <authorList>
            <person name="Dunlap C."/>
        </authorList>
    </citation>
    <scope>NUCLEOTIDE SEQUENCE [LARGE SCALE GENOMIC DNA]</scope>
    <source>
        <strain evidence="1 2">NRRL B-14613</strain>
    </source>
</reference>
<comment type="caution">
    <text evidence="1">The sequence shown here is derived from an EMBL/GenBank/DDBJ whole genome shotgun (WGS) entry which is preliminary data.</text>
</comment>
<accession>A0ABT4FXC4</accession>
<dbReference type="GeneID" id="76996819"/>
<dbReference type="InterPro" id="IPR038493">
    <property type="entry name" value="MqsR_sf"/>
</dbReference>
<gene>
    <name evidence="1" type="ORF">M5W83_09320</name>
</gene>
<dbReference type="EMBL" id="JAMDMM010000019">
    <property type="protein sequence ID" value="MCY9607348.1"/>
    <property type="molecule type" value="Genomic_DNA"/>
</dbReference>
<dbReference type="RefSeq" id="WP_244194352.1">
    <property type="nucleotide sequence ID" value="NZ_CABMNB010000047.1"/>
</dbReference>
<dbReference type="Proteomes" id="UP001209276">
    <property type="component" value="Unassembled WGS sequence"/>
</dbReference>
<organism evidence="1 2">
    <name type="scientific">Paenibacillus thiaminolyticus</name>
    <name type="common">Bacillus thiaminolyticus</name>
    <dbReference type="NCBI Taxonomy" id="49283"/>
    <lineage>
        <taxon>Bacteria</taxon>
        <taxon>Bacillati</taxon>
        <taxon>Bacillota</taxon>
        <taxon>Bacilli</taxon>
        <taxon>Bacillales</taxon>
        <taxon>Paenibacillaceae</taxon>
        <taxon>Paenibacillus</taxon>
    </lineage>
</organism>
<keyword evidence="2" id="KW-1185">Reference proteome</keyword>
<evidence type="ECO:0000313" key="1">
    <source>
        <dbReference type="EMBL" id="MCY9607348.1"/>
    </source>
</evidence>